<dbReference type="AlphaFoldDB" id="A0A0C3LDE6"/>
<evidence type="ECO:0000313" key="7">
    <source>
        <dbReference type="Proteomes" id="UP000054248"/>
    </source>
</evidence>
<evidence type="ECO:0000313" key="6">
    <source>
        <dbReference type="EMBL" id="KIO19477.1"/>
    </source>
</evidence>
<dbReference type="InterPro" id="IPR005522">
    <property type="entry name" value="IPK"/>
</dbReference>
<gene>
    <name evidence="6" type="ORF">M407DRAFT_246157</name>
</gene>
<proteinExistence type="inferred from homology"/>
<dbReference type="InterPro" id="IPR038286">
    <property type="entry name" value="IPK_sf"/>
</dbReference>
<feature type="compositionally biased region" description="Polar residues" evidence="5">
    <location>
        <begin position="21"/>
        <end position="31"/>
    </location>
</feature>
<sequence>MGRPSQKTDAGLLFSGAGRPDSTSPKQSRNPSVGPGLFHPETGFPLERAVSQQGTASPPEPADASISRQEHFILLEDLTGRLKNPCVLDLKMGTRQYGIDATAAKKKSQRKKCDKTTSRSYGVRICGMQVWDNESQAYTTQNKYTGREIRSDEFQPVLGSFFRDGERLLVYHIPVVLQKLYGLARLIYRLKGYRFYGCSLLFIYDGDKETQEQYKGAVDAPSSRSKRGESLDRRRVDVHGKFRPTLRRTASEDLLAGPIAKRCHRGRKKRGEVTIRIVDFAHTTTGRDYARMDGRDDIPEEVRNPTDKGYRADIDPETGLLYARFPPHHPEKPDLGFLFGIMNLCKTLEGIYNEERTKRFKAAREGQSVEQLSPLSYNSKDIFSAIFETDDPSNDIDPGMLST</sequence>
<feature type="region of interest" description="Disordered" evidence="5">
    <location>
        <begin position="290"/>
        <end position="311"/>
    </location>
</feature>
<dbReference type="GO" id="GO:0008440">
    <property type="term" value="F:inositol-1,4,5-trisphosphate 3-kinase activity"/>
    <property type="evidence" value="ECO:0007669"/>
    <property type="project" value="TreeGrafter"/>
</dbReference>
<dbReference type="HOGENOM" id="CLU_683685_0_0_1"/>
<evidence type="ECO:0000256" key="1">
    <source>
        <dbReference type="ARBA" id="ARBA00007374"/>
    </source>
</evidence>
<dbReference type="GO" id="GO:0005634">
    <property type="term" value="C:nucleus"/>
    <property type="evidence" value="ECO:0007669"/>
    <property type="project" value="TreeGrafter"/>
</dbReference>
<accession>A0A0C3LDE6</accession>
<dbReference type="GO" id="GO:0046854">
    <property type="term" value="P:phosphatidylinositol phosphate biosynthetic process"/>
    <property type="evidence" value="ECO:0007669"/>
    <property type="project" value="TreeGrafter"/>
</dbReference>
<evidence type="ECO:0000256" key="3">
    <source>
        <dbReference type="ARBA" id="ARBA00022777"/>
    </source>
</evidence>
<dbReference type="Proteomes" id="UP000054248">
    <property type="component" value="Unassembled WGS sequence"/>
</dbReference>
<evidence type="ECO:0000256" key="4">
    <source>
        <dbReference type="RuleBase" id="RU363090"/>
    </source>
</evidence>
<dbReference type="GO" id="GO:0032958">
    <property type="term" value="P:inositol phosphate biosynthetic process"/>
    <property type="evidence" value="ECO:0007669"/>
    <property type="project" value="InterPro"/>
</dbReference>
<dbReference type="Pfam" id="PF03770">
    <property type="entry name" value="IPK"/>
    <property type="match status" value="1"/>
</dbReference>
<dbReference type="EMBL" id="KN823219">
    <property type="protein sequence ID" value="KIO19477.1"/>
    <property type="molecule type" value="Genomic_DNA"/>
</dbReference>
<dbReference type="Gene3D" id="3.30.470.160">
    <property type="entry name" value="Inositol polyphosphate kinase"/>
    <property type="match status" value="1"/>
</dbReference>
<dbReference type="EC" id="2.7.-.-" evidence="4"/>
<name>A0A0C3LDE6_9AGAM</name>
<dbReference type="GO" id="GO:0005737">
    <property type="term" value="C:cytoplasm"/>
    <property type="evidence" value="ECO:0007669"/>
    <property type="project" value="TreeGrafter"/>
</dbReference>
<organism evidence="6 7">
    <name type="scientific">Tulasnella calospora MUT 4182</name>
    <dbReference type="NCBI Taxonomy" id="1051891"/>
    <lineage>
        <taxon>Eukaryota</taxon>
        <taxon>Fungi</taxon>
        <taxon>Dikarya</taxon>
        <taxon>Basidiomycota</taxon>
        <taxon>Agaricomycotina</taxon>
        <taxon>Agaricomycetes</taxon>
        <taxon>Cantharellales</taxon>
        <taxon>Tulasnellaceae</taxon>
        <taxon>Tulasnella</taxon>
    </lineage>
</organism>
<protein>
    <recommendedName>
        <fullName evidence="4">Kinase</fullName>
        <ecNumber evidence="4">2.7.-.-</ecNumber>
    </recommendedName>
</protein>
<comment type="similarity">
    <text evidence="1 4">Belongs to the inositol phosphokinase (IPK) family.</text>
</comment>
<feature type="region of interest" description="Disordered" evidence="5">
    <location>
        <begin position="1"/>
        <end position="65"/>
    </location>
</feature>
<dbReference type="OrthoDB" id="2573163at2759"/>
<reference evidence="7" key="2">
    <citation type="submission" date="2015-01" db="EMBL/GenBank/DDBJ databases">
        <title>Evolutionary Origins and Diversification of the Mycorrhizal Mutualists.</title>
        <authorList>
            <consortium name="DOE Joint Genome Institute"/>
            <consortium name="Mycorrhizal Genomics Consortium"/>
            <person name="Kohler A."/>
            <person name="Kuo A."/>
            <person name="Nagy L.G."/>
            <person name="Floudas D."/>
            <person name="Copeland A."/>
            <person name="Barry K.W."/>
            <person name="Cichocki N."/>
            <person name="Veneault-Fourrey C."/>
            <person name="LaButti K."/>
            <person name="Lindquist E.A."/>
            <person name="Lipzen A."/>
            <person name="Lundell T."/>
            <person name="Morin E."/>
            <person name="Murat C."/>
            <person name="Riley R."/>
            <person name="Ohm R."/>
            <person name="Sun H."/>
            <person name="Tunlid A."/>
            <person name="Henrissat B."/>
            <person name="Grigoriev I.V."/>
            <person name="Hibbett D.S."/>
            <person name="Martin F."/>
        </authorList>
    </citation>
    <scope>NUCLEOTIDE SEQUENCE [LARGE SCALE GENOMIC DNA]</scope>
    <source>
        <strain evidence="7">MUT 4182</strain>
    </source>
</reference>
<keyword evidence="3 4" id="KW-0418">Kinase</keyword>
<keyword evidence="7" id="KW-1185">Reference proteome</keyword>
<feature type="region of interest" description="Disordered" evidence="5">
    <location>
        <begin position="214"/>
        <end position="234"/>
    </location>
</feature>
<dbReference type="PANTHER" id="PTHR12400:SF21">
    <property type="entry name" value="KINASE"/>
    <property type="match status" value="1"/>
</dbReference>
<evidence type="ECO:0000256" key="2">
    <source>
        <dbReference type="ARBA" id="ARBA00022679"/>
    </source>
</evidence>
<dbReference type="PANTHER" id="PTHR12400">
    <property type="entry name" value="INOSITOL POLYPHOSPHATE KINASE"/>
    <property type="match status" value="1"/>
</dbReference>
<keyword evidence="2 4" id="KW-0808">Transferase</keyword>
<evidence type="ECO:0000256" key="5">
    <source>
        <dbReference type="SAM" id="MobiDB-lite"/>
    </source>
</evidence>
<reference evidence="6 7" key="1">
    <citation type="submission" date="2014-04" db="EMBL/GenBank/DDBJ databases">
        <authorList>
            <consortium name="DOE Joint Genome Institute"/>
            <person name="Kuo A."/>
            <person name="Girlanda M."/>
            <person name="Perotto S."/>
            <person name="Kohler A."/>
            <person name="Nagy L.G."/>
            <person name="Floudas D."/>
            <person name="Copeland A."/>
            <person name="Barry K.W."/>
            <person name="Cichocki N."/>
            <person name="Veneault-Fourrey C."/>
            <person name="LaButti K."/>
            <person name="Lindquist E.A."/>
            <person name="Lipzen A."/>
            <person name="Lundell T."/>
            <person name="Morin E."/>
            <person name="Murat C."/>
            <person name="Sun H."/>
            <person name="Tunlid A."/>
            <person name="Henrissat B."/>
            <person name="Grigoriev I.V."/>
            <person name="Hibbett D.S."/>
            <person name="Martin F."/>
            <person name="Nordberg H.P."/>
            <person name="Cantor M.N."/>
            <person name="Hua S.X."/>
        </authorList>
    </citation>
    <scope>NUCLEOTIDE SEQUENCE [LARGE SCALE GENOMIC DNA]</scope>
    <source>
        <strain evidence="6 7">MUT 4182</strain>
    </source>
</reference>
<dbReference type="GO" id="GO:0000824">
    <property type="term" value="F:inositol-1,4,5,6-tetrakisphosphate 3-kinase activity"/>
    <property type="evidence" value="ECO:0007669"/>
    <property type="project" value="TreeGrafter"/>
</dbReference>
<dbReference type="SUPFAM" id="SSF56104">
    <property type="entry name" value="SAICAR synthase-like"/>
    <property type="match status" value="1"/>
</dbReference>
<dbReference type="STRING" id="1051891.A0A0C3LDE6"/>